<name>A0A423W4V2_9PEZI</name>
<dbReference type="AlphaFoldDB" id="A0A423W4V2"/>
<dbReference type="InterPro" id="IPR008928">
    <property type="entry name" value="6-hairpin_glycosidase_sf"/>
</dbReference>
<organism evidence="3 4">
    <name type="scientific">Cytospora schulzeri</name>
    <dbReference type="NCBI Taxonomy" id="448051"/>
    <lineage>
        <taxon>Eukaryota</taxon>
        <taxon>Fungi</taxon>
        <taxon>Dikarya</taxon>
        <taxon>Ascomycota</taxon>
        <taxon>Pezizomycotina</taxon>
        <taxon>Sordariomycetes</taxon>
        <taxon>Sordariomycetidae</taxon>
        <taxon>Diaporthales</taxon>
        <taxon>Cytosporaceae</taxon>
        <taxon>Cytospora</taxon>
    </lineage>
</organism>
<protein>
    <recommendedName>
        <fullName evidence="5">Alpha-L-rhamnosidase</fullName>
    </recommendedName>
</protein>
<dbReference type="Pfam" id="PF17390">
    <property type="entry name" value="Bac_rhamnosid_C"/>
    <property type="match status" value="1"/>
</dbReference>
<proteinExistence type="predicted"/>
<evidence type="ECO:0008006" key="5">
    <source>
        <dbReference type="Google" id="ProtNLM"/>
    </source>
</evidence>
<dbReference type="GO" id="GO:0005975">
    <property type="term" value="P:carbohydrate metabolic process"/>
    <property type="evidence" value="ECO:0007669"/>
    <property type="project" value="InterPro"/>
</dbReference>
<dbReference type="PANTHER" id="PTHR34987">
    <property type="entry name" value="C, PUTATIVE (AFU_ORTHOLOGUE AFUA_3G02880)-RELATED"/>
    <property type="match status" value="1"/>
</dbReference>
<feature type="domain" description="Alpha-L-rhamnosidase six-hairpin glycosidase" evidence="1">
    <location>
        <begin position="305"/>
        <end position="489"/>
    </location>
</feature>
<evidence type="ECO:0000259" key="2">
    <source>
        <dbReference type="Pfam" id="PF17390"/>
    </source>
</evidence>
<dbReference type="InterPro" id="IPR012341">
    <property type="entry name" value="6hp_glycosidase-like_sf"/>
</dbReference>
<dbReference type="Pfam" id="PF17389">
    <property type="entry name" value="Bac_rhamnosid6H"/>
    <property type="match status" value="1"/>
</dbReference>
<dbReference type="EMBL" id="LKEA01000026">
    <property type="protein sequence ID" value="ROV98353.1"/>
    <property type="molecule type" value="Genomic_DNA"/>
</dbReference>
<gene>
    <name evidence="3" type="ORF">VMCG_07174</name>
</gene>
<reference evidence="3 4" key="1">
    <citation type="submission" date="2015-09" db="EMBL/GenBank/DDBJ databases">
        <title>Host preference determinants of Valsa canker pathogens revealed by comparative genomics.</title>
        <authorList>
            <person name="Yin Z."/>
            <person name="Huang L."/>
        </authorList>
    </citation>
    <scope>NUCLEOTIDE SEQUENCE [LARGE SCALE GENOMIC DNA]</scope>
    <source>
        <strain evidence="3 4">03-1</strain>
    </source>
</reference>
<dbReference type="GO" id="GO:0003824">
    <property type="term" value="F:catalytic activity"/>
    <property type="evidence" value="ECO:0007669"/>
    <property type="project" value="UniProtKB-ARBA"/>
</dbReference>
<comment type="caution">
    <text evidence="3">The sequence shown here is derived from an EMBL/GenBank/DDBJ whole genome shotgun (WGS) entry which is preliminary data.</text>
</comment>
<dbReference type="InterPro" id="IPR035396">
    <property type="entry name" value="Bac_rhamnosid6H"/>
</dbReference>
<evidence type="ECO:0000313" key="4">
    <source>
        <dbReference type="Proteomes" id="UP000283895"/>
    </source>
</evidence>
<dbReference type="Gene3D" id="1.50.10.10">
    <property type="match status" value="1"/>
</dbReference>
<keyword evidence="4" id="KW-1185">Reference proteome</keyword>
<dbReference type="InterPro" id="IPR035398">
    <property type="entry name" value="Bac_rhamnosid_C"/>
</dbReference>
<dbReference type="OrthoDB" id="10036721at2759"/>
<accession>A0A423W4V2</accession>
<dbReference type="PANTHER" id="PTHR34987:SF5">
    <property type="entry name" value="ALPHA-RHAMNOSIDASE"/>
    <property type="match status" value="1"/>
</dbReference>
<evidence type="ECO:0000259" key="1">
    <source>
        <dbReference type="Pfam" id="PF17389"/>
    </source>
</evidence>
<sequence>MADARYPPVNDFVNMAPMRLRLLARNTSSFLLLLFSWAMLTTAVPALQQGFTVSQVGESWHKYVKAPYNTTISPVLSVAEYISGNVTNSAGIVAAGTTILTRTDPSEDIPSIVVDFGRNYAGILNINFAEAEPFPQQGSSTTSFPGITLAFSETLEFLTNRSDFTRSDNQAAGDKYTNGTDQIAVQNEPYTWTNQLGCQFPDEHKVCSDGFHGFRYLKITLEALPEDSPYTTGFGSVSIPSISLTYSGFLGTPDTFTGFFECSDDNLTQWWFDAVYTNDLATDIFLANDTEPRNAASPGLLGKEVLHDGAKRDRDPYVGDLAVSALTRYLSHGNNAPARNVLADLADHQRDDGWIPPASINNYTLALFDYPLLWVVSSNDLVMYTGDMDYLDTYYSNMVKVLDVYYPNCTNSDGLLEKGLGNSDGYGDYAFIPRTGVITYYNALYAFALGRAAQLADFHDQPDDAERWRERAAAIIPALLNENWDPSVGAFFDGGACPDGNTTKCPVHAQDGNSLAILADYAMDYSTSNKSAGSSSTVPMISILNYMTSAQARPYGNAFYDSSILSPDDDFDQRVYAFISYFEIAARFQEEYYTPLVESAFDEIRRLYGWMASHDPFLTFWEGIGPEGTPYQAGYTSMAHGWSTGIVPLMTTYISGLTPLSPGFRAWRLKPQTDGGGLKWARAMVTTVWGTIETEWCRGDCPDHSRMRLMVSSPEGTTGMVHVPVADEDSEVTKNGETIWTRDGKGTIQGLHLQGKRVVVSVDGGSTHVFKTV</sequence>
<dbReference type="Proteomes" id="UP000283895">
    <property type="component" value="Unassembled WGS sequence"/>
</dbReference>
<feature type="domain" description="Alpha-L-rhamnosidase C-terminal" evidence="2">
    <location>
        <begin position="656"/>
        <end position="735"/>
    </location>
</feature>
<dbReference type="Gene3D" id="2.60.420.10">
    <property type="entry name" value="Maltose phosphorylase, domain 3"/>
    <property type="match status" value="1"/>
</dbReference>
<dbReference type="SUPFAM" id="SSF48208">
    <property type="entry name" value="Six-hairpin glycosidases"/>
    <property type="match status" value="1"/>
</dbReference>
<evidence type="ECO:0000313" key="3">
    <source>
        <dbReference type="EMBL" id="ROV98353.1"/>
    </source>
</evidence>
<dbReference type="STRING" id="356882.A0A423W4V2"/>